<evidence type="ECO:0000259" key="3">
    <source>
        <dbReference type="PROSITE" id="PS01031"/>
    </source>
</evidence>
<feature type="domain" description="SHSP" evidence="3">
    <location>
        <begin position="77"/>
        <end position="175"/>
    </location>
</feature>
<organism evidence="5">
    <name type="scientific">Fervidicoccus fontis</name>
    <dbReference type="NCBI Taxonomy" id="683846"/>
    <lineage>
        <taxon>Archaea</taxon>
        <taxon>Thermoproteota</taxon>
        <taxon>Thermoprotei</taxon>
        <taxon>Fervidicoccales</taxon>
        <taxon>Fervidicoccaceae</taxon>
        <taxon>Fervidicoccus</taxon>
    </lineage>
</organism>
<comment type="similarity">
    <text evidence="1 2">Belongs to the small heat shock protein (HSP20) family.</text>
</comment>
<name>A0A7J3SMJ5_9CREN</name>
<evidence type="ECO:0000313" key="5">
    <source>
        <dbReference type="EMBL" id="HGZ60553.1"/>
    </source>
</evidence>
<dbReference type="InterPro" id="IPR008978">
    <property type="entry name" value="HSP20-like_chaperone"/>
</dbReference>
<dbReference type="InterPro" id="IPR002068">
    <property type="entry name" value="A-crystallin/Hsp20_dom"/>
</dbReference>
<evidence type="ECO:0000256" key="1">
    <source>
        <dbReference type="PROSITE-ProRule" id="PRU00285"/>
    </source>
</evidence>
<accession>A0A7J3SMJ5</accession>
<dbReference type="EMBL" id="DTLS01000147">
    <property type="protein sequence ID" value="HGZ60553.1"/>
    <property type="molecule type" value="Genomic_DNA"/>
</dbReference>
<evidence type="ECO:0000259" key="4">
    <source>
        <dbReference type="PROSITE" id="PS51203"/>
    </source>
</evidence>
<dbReference type="PROSITE" id="PS51203">
    <property type="entry name" value="CS"/>
    <property type="match status" value="1"/>
</dbReference>
<comment type="caution">
    <text evidence="5">The sequence shown here is derived from an EMBL/GenBank/DDBJ whole genome shotgun (WGS) entry which is preliminary data.</text>
</comment>
<dbReference type="NCBIfam" id="NF041800">
    <property type="entry name" value="Hsp20"/>
    <property type="match status" value="1"/>
</dbReference>
<reference evidence="5" key="1">
    <citation type="journal article" date="2020" name="mSystems">
        <title>Genome- and Community-Level Interaction Insights into Carbon Utilization and Element Cycling Functions of Hydrothermarchaeota in Hydrothermal Sediment.</title>
        <authorList>
            <person name="Zhou Z."/>
            <person name="Liu Y."/>
            <person name="Xu W."/>
            <person name="Pan J."/>
            <person name="Luo Z.H."/>
            <person name="Li M."/>
        </authorList>
    </citation>
    <scope>NUCLEOTIDE SEQUENCE [LARGE SCALE GENOMIC DNA]</scope>
    <source>
        <strain evidence="5">SpSt-885</strain>
    </source>
</reference>
<proteinExistence type="inferred from homology"/>
<dbReference type="PROSITE" id="PS01031">
    <property type="entry name" value="SHSP"/>
    <property type="match status" value="1"/>
</dbReference>
<dbReference type="Pfam" id="PF00011">
    <property type="entry name" value="HSP20"/>
    <property type="match status" value="1"/>
</dbReference>
<dbReference type="InterPro" id="IPR007052">
    <property type="entry name" value="CS_dom"/>
</dbReference>
<dbReference type="SUPFAM" id="SSF49764">
    <property type="entry name" value="HSP20-like chaperones"/>
    <property type="match status" value="1"/>
</dbReference>
<dbReference type="AlphaFoldDB" id="A0A7J3SMJ5"/>
<feature type="domain" description="CS" evidence="4">
    <location>
        <begin position="82"/>
        <end position="175"/>
    </location>
</feature>
<sequence length="175" mass="20402">MSSKRRTRRFFDEFDEFFREIEEEFEELFKENFEKIEALSSSEKKTPLVYGFRLTIGPDGVPHFEEFGNVKRSGFRPKISEEREPLVDIFESGNTLTVVAELPGVEKDKIELKVKDNKLIIKASNGERKYYKEIELPKPVKKDSAKAQYKNGVLEVKFEVEQPSKSEEGEKIKVE</sequence>
<protein>
    <submittedName>
        <fullName evidence="5">Hsp20/alpha crystallin family protein</fullName>
    </submittedName>
</protein>
<evidence type="ECO:0000256" key="2">
    <source>
        <dbReference type="RuleBase" id="RU003616"/>
    </source>
</evidence>
<dbReference type="CDD" id="cd06464">
    <property type="entry name" value="ACD_sHsps-like"/>
    <property type="match status" value="1"/>
</dbReference>
<dbReference type="Gene3D" id="2.60.40.790">
    <property type="match status" value="1"/>
</dbReference>
<gene>
    <name evidence="5" type="ORF">ENW83_05065</name>
</gene>